<keyword evidence="1" id="KW-0472">Membrane</keyword>
<feature type="transmembrane region" description="Helical" evidence="1">
    <location>
        <begin position="30"/>
        <end position="54"/>
    </location>
</feature>
<dbReference type="EMBL" id="JAACXV010000076">
    <property type="protein sequence ID" value="KAF7284542.1"/>
    <property type="molecule type" value="Genomic_DNA"/>
</dbReference>
<organism evidence="2 3">
    <name type="scientific">Rhynchophorus ferrugineus</name>
    <name type="common">Red palm weevil</name>
    <name type="synonym">Curculio ferrugineus</name>
    <dbReference type="NCBI Taxonomy" id="354439"/>
    <lineage>
        <taxon>Eukaryota</taxon>
        <taxon>Metazoa</taxon>
        <taxon>Ecdysozoa</taxon>
        <taxon>Arthropoda</taxon>
        <taxon>Hexapoda</taxon>
        <taxon>Insecta</taxon>
        <taxon>Pterygota</taxon>
        <taxon>Neoptera</taxon>
        <taxon>Endopterygota</taxon>
        <taxon>Coleoptera</taxon>
        <taxon>Polyphaga</taxon>
        <taxon>Cucujiformia</taxon>
        <taxon>Curculionidae</taxon>
        <taxon>Dryophthorinae</taxon>
        <taxon>Rhynchophorus</taxon>
    </lineage>
</organism>
<keyword evidence="1" id="KW-1133">Transmembrane helix</keyword>
<dbReference type="Proteomes" id="UP000625711">
    <property type="component" value="Unassembled WGS sequence"/>
</dbReference>
<evidence type="ECO:0000313" key="3">
    <source>
        <dbReference type="Proteomes" id="UP000625711"/>
    </source>
</evidence>
<keyword evidence="1" id="KW-0812">Transmembrane</keyword>
<sequence length="82" mass="9089">MNSEFDVNVVNRHVEEIHRNSSETCDFSRLLVALCFTVLVLAGALAIGSLAGWFHPGFTEPVPAKLSQIAHIKVRDYYGENS</sequence>
<reference evidence="2" key="1">
    <citation type="submission" date="2020-08" db="EMBL/GenBank/DDBJ databases">
        <title>Genome sequencing and assembly of the red palm weevil Rhynchophorus ferrugineus.</title>
        <authorList>
            <person name="Dias G.B."/>
            <person name="Bergman C.M."/>
            <person name="Manee M."/>
        </authorList>
    </citation>
    <scope>NUCLEOTIDE SEQUENCE</scope>
    <source>
        <strain evidence="2">AA-2017</strain>
        <tissue evidence="2">Whole larva</tissue>
    </source>
</reference>
<dbReference type="AlphaFoldDB" id="A0A834IT91"/>
<comment type="caution">
    <text evidence="2">The sequence shown here is derived from an EMBL/GenBank/DDBJ whole genome shotgun (WGS) entry which is preliminary data.</text>
</comment>
<evidence type="ECO:0000313" key="2">
    <source>
        <dbReference type="EMBL" id="KAF7284542.1"/>
    </source>
</evidence>
<proteinExistence type="predicted"/>
<name>A0A834IT91_RHYFE</name>
<protein>
    <submittedName>
        <fullName evidence="2">Uncharacterized protein</fullName>
    </submittedName>
</protein>
<accession>A0A834IT91</accession>
<gene>
    <name evidence="2" type="ORF">GWI33_021992</name>
</gene>
<evidence type="ECO:0000256" key="1">
    <source>
        <dbReference type="SAM" id="Phobius"/>
    </source>
</evidence>
<keyword evidence="3" id="KW-1185">Reference proteome</keyword>